<reference evidence="2 3" key="1">
    <citation type="submission" date="2014-07" db="EMBL/GenBank/DDBJ databases">
        <title>Draft genome sequence of Thalassospira profundimaris 35.</title>
        <authorList>
            <person name="Lai Q."/>
            <person name="Shao Z."/>
        </authorList>
    </citation>
    <scope>NUCLEOTIDE SEQUENCE [LARGE SCALE GENOMIC DNA]</scope>
    <source>
        <strain evidence="2 3">35</strain>
    </source>
</reference>
<accession>A0A367W6M2</accession>
<dbReference type="Pfam" id="PF03992">
    <property type="entry name" value="ABM"/>
    <property type="match status" value="1"/>
</dbReference>
<gene>
    <name evidence="2" type="ORF">TH19_15205</name>
</gene>
<sequence length="108" mass="12171">MTGTFASDDEIITLSHVTPKTGQKDRFVEIQTQFQQSVAPEIEGLTGGRFYAAENGKSFVIMSRFRSRKDLENWTGSERFAAHMARVRPLLEAAKPDRFTVLYQSGIV</sequence>
<organism evidence="2 3">
    <name type="scientific">Thalassospira profundimaris</name>
    <dbReference type="NCBI Taxonomy" id="502049"/>
    <lineage>
        <taxon>Bacteria</taxon>
        <taxon>Pseudomonadati</taxon>
        <taxon>Pseudomonadota</taxon>
        <taxon>Alphaproteobacteria</taxon>
        <taxon>Rhodospirillales</taxon>
        <taxon>Thalassospiraceae</taxon>
        <taxon>Thalassospira</taxon>
    </lineage>
</organism>
<name>A0A367W6M2_9PROT</name>
<dbReference type="EMBL" id="JPWF01000009">
    <property type="protein sequence ID" value="RCK35060.1"/>
    <property type="molecule type" value="Genomic_DNA"/>
</dbReference>
<evidence type="ECO:0000313" key="3">
    <source>
        <dbReference type="Proteomes" id="UP000253226"/>
    </source>
</evidence>
<dbReference type="Proteomes" id="UP000253226">
    <property type="component" value="Unassembled WGS sequence"/>
</dbReference>
<evidence type="ECO:0000313" key="2">
    <source>
        <dbReference type="EMBL" id="RCK35060.1"/>
    </source>
</evidence>
<proteinExistence type="predicted"/>
<evidence type="ECO:0000259" key="1">
    <source>
        <dbReference type="PROSITE" id="PS51725"/>
    </source>
</evidence>
<dbReference type="PROSITE" id="PS51725">
    <property type="entry name" value="ABM"/>
    <property type="match status" value="1"/>
</dbReference>
<feature type="domain" description="ABM" evidence="1">
    <location>
        <begin position="11"/>
        <end position="102"/>
    </location>
</feature>
<dbReference type="InterPro" id="IPR011008">
    <property type="entry name" value="Dimeric_a/b-barrel"/>
</dbReference>
<comment type="caution">
    <text evidence="2">The sequence shown here is derived from an EMBL/GenBank/DDBJ whole genome shotgun (WGS) entry which is preliminary data.</text>
</comment>
<dbReference type="InterPro" id="IPR007138">
    <property type="entry name" value="ABM_dom"/>
</dbReference>
<dbReference type="RefSeq" id="WP_181846432.1">
    <property type="nucleotide sequence ID" value="NZ_JPWF01000009.1"/>
</dbReference>
<protein>
    <recommendedName>
        <fullName evidence="1">ABM domain-containing protein</fullName>
    </recommendedName>
</protein>
<dbReference type="SUPFAM" id="SSF54909">
    <property type="entry name" value="Dimeric alpha+beta barrel"/>
    <property type="match status" value="1"/>
</dbReference>
<dbReference type="AlphaFoldDB" id="A0A367W6M2"/>
<dbReference type="Gene3D" id="3.30.70.100">
    <property type="match status" value="1"/>
</dbReference>